<evidence type="ECO:0000313" key="3">
    <source>
        <dbReference type="Proteomes" id="UP000053584"/>
    </source>
</evidence>
<reference evidence="2 3" key="1">
    <citation type="submission" date="2014-04" db="EMBL/GenBank/DDBJ databases">
        <title>Genome evolution of avian class.</title>
        <authorList>
            <person name="Zhang G."/>
            <person name="Li C."/>
        </authorList>
    </citation>
    <scope>NUCLEOTIDE SEQUENCE [LARGE SCALE GENOMIC DNA]</scope>
    <source>
        <strain evidence="2">BGI_N308</strain>
    </source>
</reference>
<dbReference type="EMBL" id="KL205880">
    <property type="protein sequence ID" value="KFV75997.1"/>
    <property type="molecule type" value="Genomic_DNA"/>
</dbReference>
<dbReference type="PANTHER" id="PTHR35674">
    <property type="entry name" value="CDNA SEQUENCE CK137956"/>
    <property type="match status" value="1"/>
</dbReference>
<dbReference type="Pfam" id="PF15752">
    <property type="entry name" value="DUF4688"/>
    <property type="match status" value="1"/>
</dbReference>
<organism evidence="2 3">
    <name type="scientific">Struthio camelus australis</name>
    <dbReference type="NCBI Taxonomy" id="441894"/>
    <lineage>
        <taxon>Eukaryota</taxon>
        <taxon>Metazoa</taxon>
        <taxon>Chordata</taxon>
        <taxon>Craniata</taxon>
        <taxon>Vertebrata</taxon>
        <taxon>Euteleostomi</taxon>
        <taxon>Archelosauria</taxon>
        <taxon>Archosauria</taxon>
        <taxon>Dinosauria</taxon>
        <taxon>Saurischia</taxon>
        <taxon>Theropoda</taxon>
        <taxon>Coelurosauria</taxon>
        <taxon>Aves</taxon>
        <taxon>Palaeognathae</taxon>
        <taxon>Struthioniformes</taxon>
        <taxon>Struthionidae</taxon>
        <taxon>Struthio</taxon>
    </lineage>
</organism>
<gene>
    <name evidence="2" type="ORF">N308_10586</name>
</gene>
<evidence type="ECO:0000256" key="1">
    <source>
        <dbReference type="SAM" id="MobiDB-lite"/>
    </source>
</evidence>
<accession>A0A093HAF6</accession>
<feature type="compositionally biased region" description="Polar residues" evidence="1">
    <location>
        <begin position="76"/>
        <end position="107"/>
    </location>
</feature>
<name>A0A093HAF6_STRCA</name>
<feature type="compositionally biased region" description="Basic and acidic residues" evidence="1">
    <location>
        <begin position="56"/>
        <end position="73"/>
    </location>
</feature>
<dbReference type="AlphaFoldDB" id="A0A093HAF6"/>
<dbReference type="Proteomes" id="UP000053584">
    <property type="component" value="Unassembled WGS sequence"/>
</dbReference>
<keyword evidence="3" id="KW-1185">Reference proteome</keyword>
<feature type="non-terminal residue" evidence="2">
    <location>
        <position position="119"/>
    </location>
</feature>
<dbReference type="InterPro" id="IPR031496">
    <property type="entry name" value="DUF4688"/>
</dbReference>
<protein>
    <submittedName>
        <fullName evidence="2">Uncharacterized protein C1orf94</fullName>
    </submittedName>
</protein>
<dbReference type="PANTHER" id="PTHR35674:SF1">
    <property type="entry name" value="CDNA SEQUENCE CK137956"/>
    <property type="match status" value="1"/>
</dbReference>
<feature type="region of interest" description="Disordered" evidence="1">
    <location>
        <begin position="24"/>
        <end position="110"/>
    </location>
</feature>
<sequence>MKLRALCDAQLSAKSITAGTLCSAKSHKHSKGLEDSSTTSIHSMEGSRSVVPFLPKRTDTAKSPDNQETKAVKEFIQNSSMFSSTRNSAATPSSPSGENQAAGQKQQLPVFAKICSKTD</sequence>
<evidence type="ECO:0000313" key="2">
    <source>
        <dbReference type="EMBL" id="KFV75997.1"/>
    </source>
</evidence>
<proteinExistence type="predicted"/>